<dbReference type="EC" id="3.1.1.11" evidence="5 14"/>
<dbReference type="PROSITE" id="PS00503">
    <property type="entry name" value="PECTINESTERASE_2"/>
    <property type="match status" value="1"/>
</dbReference>
<dbReference type="FunFam" id="2.160.20.10:FF:000001">
    <property type="entry name" value="Pectinesterase"/>
    <property type="match status" value="1"/>
</dbReference>
<keyword evidence="16" id="KW-1185">Reference proteome</keyword>
<keyword evidence="8 14" id="KW-0063">Aspartyl esterase</keyword>
<name>A0A6J1CZA2_MOMCH</name>
<evidence type="ECO:0000259" key="15">
    <source>
        <dbReference type="SMART" id="SM00856"/>
    </source>
</evidence>
<evidence type="ECO:0000256" key="10">
    <source>
        <dbReference type="ARBA" id="ARBA00023180"/>
    </source>
</evidence>
<dbReference type="GeneID" id="111015559"/>
<keyword evidence="14" id="KW-0732">Signal</keyword>
<gene>
    <name evidence="17" type="primary">LOC111015559</name>
</gene>
<reference evidence="17" key="1">
    <citation type="submission" date="2025-08" db="UniProtKB">
        <authorList>
            <consortium name="RefSeq"/>
        </authorList>
    </citation>
    <scope>IDENTIFICATION</scope>
    <source>
        <strain evidence="17">OHB3-1</strain>
    </source>
</reference>
<dbReference type="InterPro" id="IPR033131">
    <property type="entry name" value="Pectinesterase_Asp_AS"/>
</dbReference>
<evidence type="ECO:0000256" key="8">
    <source>
        <dbReference type="ARBA" id="ARBA00023085"/>
    </source>
</evidence>
<dbReference type="Gene3D" id="1.20.140.40">
    <property type="entry name" value="Invertase/pectin methylesterase inhibitor family protein"/>
    <property type="match status" value="1"/>
</dbReference>
<evidence type="ECO:0000256" key="12">
    <source>
        <dbReference type="ARBA" id="ARBA00057335"/>
    </source>
</evidence>
<comment type="similarity">
    <text evidence="4">In the C-terminal section; belongs to the pectinesterase family.</text>
</comment>
<comment type="similarity">
    <text evidence="3">In the N-terminal section; belongs to the PMEI family.</text>
</comment>
<dbReference type="KEGG" id="mcha:111015559"/>
<dbReference type="RefSeq" id="XP_022146322.1">
    <property type="nucleotide sequence ID" value="XM_022290630.1"/>
</dbReference>
<dbReference type="InterPro" id="IPR011050">
    <property type="entry name" value="Pectin_lyase_fold/virulence"/>
</dbReference>
<evidence type="ECO:0000256" key="13">
    <source>
        <dbReference type="PROSITE-ProRule" id="PRU10040"/>
    </source>
</evidence>
<dbReference type="AlphaFoldDB" id="A0A6J1CZA2"/>
<evidence type="ECO:0000256" key="9">
    <source>
        <dbReference type="ARBA" id="ARBA00023157"/>
    </source>
</evidence>
<evidence type="ECO:0000256" key="1">
    <source>
        <dbReference type="ARBA" id="ARBA00004191"/>
    </source>
</evidence>
<keyword evidence="10" id="KW-0325">Glycoprotein</keyword>
<accession>A0A6J1CZA2</accession>
<organism evidence="16 17">
    <name type="scientific">Momordica charantia</name>
    <name type="common">Bitter gourd</name>
    <name type="synonym">Balsam pear</name>
    <dbReference type="NCBI Taxonomy" id="3673"/>
    <lineage>
        <taxon>Eukaryota</taxon>
        <taxon>Viridiplantae</taxon>
        <taxon>Streptophyta</taxon>
        <taxon>Embryophyta</taxon>
        <taxon>Tracheophyta</taxon>
        <taxon>Spermatophyta</taxon>
        <taxon>Magnoliopsida</taxon>
        <taxon>eudicotyledons</taxon>
        <taxon>Gunneridae</taxon>
        <taxon>Pentapetalae</taxon>
        <taxon>rosids</taxon>
        <taxon>fabids</taxon>
        <taxon>Cucurbitales</taxon>
        <taxon>Cucurbitaceae</taxon>
        <taxon>Momordiceae</taxon>
        <taxon>Momordica</taxon>
    </lineage>
</organism>
<keyword evidence="14" id="KW-0961">Cell wall biogenesis/degradation</keyword>
<evidence type="ECO:0000256" key="7">
    <source>
        <dbReference type="ARBA" id="ARBA00022801"/>
    </source>
</evidence>
<dbReference type="Proteomes" id="UP000504603">
    <property type="component" value="Unplaced"/>
</dbReference>
<evidence type="ECO:0000256" key="14">
    <source>
        <dbReference type="RuleBase" id="RU000589"/>
    </source>
</evidence>
<dbReference type="UniPathway" id="UPA00545">
    <property type="reaction ID" value="UER00823"/>
</dbReference>
<evidence type="ECO:0000313" key="16">
    <source>
        <dbReference type="Proteomes" id="UP000504603"/>
    </source>
</evidence>
<keyword evidence="6 14" id="KW-0134">Cell wall</keyword>
<feature type="chain" id="PRO_5027150080" description="Pectinesterase" evidence="14">
    <location>
        <begin position="22"/>
        <end position="573"/>
    </location>
</feature>
<dbReference type="PROSITE" id="PS00800">
    <property type="entry name" value="PECTINESTERASE_1"/>
    <property type="match status" value="1"/>
</dbReference>
<dbReference type="InterPro" id="IPR006501">
    <property type="entry name" value="Pectinesterase_inhib_dom"/>
</dbReference>
<dbReference type="SUPFAM" id="SSF51126">
    <property type="entry name" value="Pectin lyase-like"/>
    <property type="match status" value="1"/>
</dbReference>
<sequence length="573" mass="62667">MVGKAAVSVLSLILVVGVALAVVAVVNMNKSGSLDTENMSPKMKAIASICSQTDYQKECQDTLGVLAKNSTSDDPKEYIKTAIMATVDEIKKGFNLTDSLMVEAGNSAFMKMSVEDCKDLLRFAVRELQASYSSVGANDERSQEERVSDINTWLSAVISYQESCLDALGESNPKLKETMGAGSLDFATKLTSNALAIFSEVSKILGNYGLQLKAPQPNGRRLLGHTEVGSDGFPTWFSKADRKLLAAARRGGGGVVGVKPNVVVAKDGSGNYKTIGAALAAAPKNSKTRYVIYVKAGIYDEYVTVTSDLTYIFMYGDGPRKTIVTGRKSARDGINTMNTATFAAVGFHFLCKAMGFQNTAGPEGHQAVALRVQSDRSAFYECRIDGYQDSLYAQTNRQFYRNCVISGTVDFIFGESSTIIQNSLIIVRRPMQGQQNTVTADGRKENRELSGLVIHNCRIVPEQKLFADRFKIPTFLGRPWKKYALTVIMESTLGDLIQPAGYMPWEEDSRDTCQYLEYANRGPGANTARRVKWKGVRVIGRNEALKFTVGSPFLIGNVWLPETRGKFLPGLKN</sequence>
<dbReference type="CDD" id="cd15798">
    <property type="entry name" value="PMEI-like_3"/>
    <property type="match status" value="1"/>
</dbReference>
<dbReference type="PANTHER" id="PTHR31707">
    <property type="entry name" value="PECTINESTERASE"/>
    <property type="match status" value="1"/>
</dbReference>
<dbReference type="InterPro" id="IPR018040">
    <property type="entry name" value="Pectinesterase_Tyr_AS"/>
</dbReference>
<dbReference type="NCBIfam" id="TIGR01614">
    <property type="entry name" value="PME_inhib"/>
    <property type="match status" value="1"/>
</dbReference>
<keyword evidence="14" id="KW-0964">Secreted</keyword>
<feature type="signal peptide" evidence="14">
    <location>
        <begin position="1"/>
        <end position="21"/>
    </location>
</feature>
<evidence type="ECO:0000256" key="11">
    <source>
        <dbReference type="ARBA" id="ARBA00047928"/>
    </source>
</evidence>
<evidence type="ECO:0000256" key="5">
    <source>
        <dbReference type="ARBA" id="ARBA00013229"/>
    </source>
</evidence>
<dbReference type="SMART" id="SM00856">
    <property type="entry name" value="PMEI"/>
    <property type="match status" value="1"/>
</dbReference>
<comment type="subcellular location">
    <subcellularLocation>
        <location evidence="1 14">Secreted</location>
        <location evidence="1 14">Cell wall</location>
    </subcellularLocation>
</comment>
<feature type="active site" evidence="13">
    <location>
        <position position="410"/>
    </location>
</feature>
<evidence type="ECO:0000256" key="6">
    <source>
        <dbReference type="ARBA" id="ARBA00022512"/>
    </source>
</evidence>
<keyword evidence="7 14" id="KW-0378">Hydrolase</keyword>
<dbReference type="GO" id="GO:0042545">
    <property type="term" value="P:cell wall modification"/>
    <property type="evidence" value="ECO:0007669"/>
    <property type="project" value="UniProtKB-UniRule"/>
</dbReference>
<dbReference type="GO" id="GO:0004857">
    <property type="term" value="F:enzyme inhibitor activity"/>
    <property type="evidence" value="ECO:0007669"/>
    <property type="project" value="InterPro"/>
</dbReference>
<dbReference type="GO" id="GO:0030599">
    <property type="term" value="F:pectinesterase activity"/>
    <property type="evidence" value="ECO:0007669"/>
    <property type="project" value="UniProtKB-UniRule"/>
</dbReference>
<protein>
    <recommendedName>
        <fullName evidence="5 14">Pectinesterase</fullName>
        <ecNumber evidence="5 14">3.1.1.11</ecNumber>
    </recommendedName>
</protein>
<dbReference type="InterPro" id="IPR012334">
    <property type="entry name" value="Pectin_lyas_fold"/>
</dbReference>
<comment type="pathway">
    <text evidence="2 14">Glycan metabolism; pectin degradation; 2-dehydro-3-deoxy-D-gluconate from pectin: step 1/5.</text>
</comment>
<dbReference type="SUPFAM" id="SSF101148">
    <property type="entry name" value="Plant invertase/pectin methylesterase inhibitor"/>
    <property type="match status" value="1"/>
</dbReference>
<evidence type="ECO:0000256" key="4">
    <source>
        <dbReference type="ARBA" id="ARBA00007786"/>
    </source>
</evidence>
<dbReference type="Gene3D" id="2.160.20.10">
    <property type="entry name" value="Single-stranded right-handed beta-helix, Pectin lyase-like"/>
    <property type="match status" value="1"/>
</dbReference>
<keyword evidence="9" id="KW-1015">Disulfide bond</keyword>
<evidence type="ECO:0000313" key="17">
    <source>
        <dbReference type="RefSeq" id="XP_022146322.1"/>
    </source>
</evidence>
<dbReference type="InterPro" id="IPR000070">
    <property type="entry name" value="Pectinesterase_cat"/>
</dbReference>
<evidence type="ECO:0000256" key="3">
    <source>
        <dbReference type="ARBA" id="ARBA00006027"/>
    </source>
</evidence>
<dbReference type="InterPro" id="IPR035513">
    <property type="entry name" value="Invertase/methylesterase_inhib"/>
</dbReference>
<proteinExistence type="inferred from homology"/>
<dbReference type="Pfam" id="PF01095">
    <property type="entry name" value="Pectinesterase"/>
    <property type="match status" value="1"/>
</dbReference>
<dbReference type="OrthoDB" id="2019149at2759"/>
<dbReference type="Pfam" id="PF04043">
    <property type="entry name" value="PMEI"/>
    <property type="match status" value="1"/>
</dbReference>
<dbReference type="GO" id="GO:0045490">
    <property type="term" value="P:pectin catabolic process"/>
    <property type="evidence" value="ECO:0007669"/>
    <property type="project" value="UniProtKB-UniRule"/>
</dbReference>
<feature type="domain" description="Pectinesterase inhibitor" evidence="15">
    <location>
        <begin position="41"/>
        <end position="197"/>
    </location>
</feature>
<comment type="catalytic activity">
    <reaction evidence="11 14">
        <text>[(1-&gt;4)-alpha-D-galacturonosyl methyl ester](n) + n H2O = [(1-&gt;4)-alpha-D-galacturonosyl](n) + n methanol + n H(+)</text>
        <dbReference type="Rhea" id="RHEA:22380"/>
        <dbReference type="Rhea" id="RHEA-COMP:14570"/>
        <dbReference type="Rhea" id="RHEA-COMP:14573"/>
        <dbReference type="ChEBI" id="CHEBI:15377"/>
        <dbReference type="ChEBI" id="CHEBI:15378"/>
        <dbReference type="ChEBI" id="CHEBI:17790"/>
        <dbReference type="ChEBI" id="CHEBI:140522"/>
        <dbReference type="ChEBI" id="CHEBI:140523"/>
        <dbReference type="EC" id="3.1.1.11"/>
    </reaction>
</comment>
<comment type="function">
    <text evidence="12 14">Acts in the modification of cell walls via demethylesterification of cell wall pectin.</text>
</comment>
<dbReference type="FunFam" id="1.20.140.40:FF:000001">
    <property type="entry name" value="Pectinesterase"/>
    <property type="match status" value="1"/>
</dbReference>
<evidence type="ECO:0000256" key="2">
    <source>
        <dbReference type="ARBA" id="ARBA00005184"/>
    </source>
</evidence>